<proteinExistence type="predicted"/>
<evidence type="ECO:0000313" key="2">
    <source>
        <dbReference type="EMBL" id="CAB4998284.1"/>
    </source>
</evidence>
<sequence>MLVGIPDHDGLPVTFDRLRVHAETIIAFERAISVASLEDIIASKEFANRRKDSEALPELRRLRDEQA</sequence>
<name>A0A6J6WT55_9ZZZZ</name>
<dbReference type="EMBL" id="CAFBOR010000219">
    <property type="protein sequence ID" value="CAB4998284.1"/>
    <property type="molecule type" value="Genomic_DNA"/>
</dbReference>
<protein>
    <submittedName>
        <fullName evidence="1">Unannotated protein</fullName>
    </submittedName>
</protein>
<dbReference type="AlphaFoldDB" id="A0A6J6WT55"/>
<evidence type="ECO:0000313" key="1">
    <source>
        <dbReference type="EMBL" id="CAB4788421.1"/>
    </source>
</evidence>
<accession>A0A6J6WT55</accession>
<reference evidence="1" key="1">
    <citation type="submission" date="2020-05" db="EMBL/GenBank/DDBJ databases">
        <authorList>
            <person name="Chiriac C."/>
            <person name="Salcher M."/>
            <person name="Ghai R."/>
            <person name="Kavagutti S V."/>
        </authorList>
    </citation>
    <scope>NUCLEOTIDE SEQUENCE</scope>
</reference>
<gene>
    <name evidence="1" type="ORF">UFOPK2996_00239</name>
    <name evidence="2" type="ORF">UFOPK3974_01346</name>
</gene>
<organism evidence="1">
    <name type="scientific">freshwater metagenome</name>
    <dbReference type="NCBI Taxonomy" id="449393"/>
    <lineage>
        <taxon>unclassified sequences</taxon>
        <taxon>metagenomes</taxon>
        <taxon>ecological metagenomes</taxon>
    </lineage>
</organism>
<dbReference type="EMBL" id="CAFAAH010000014">
    <property type="protein sequence ID" value="CAB4788421.1"/>
    <property type="molecule type" value="Genomic_DNA"/>
</dbReference>